<accession>A0A2I0JIL4</accession>
<dbReference type="Pfam" id="PF06364">
    <property type="entry name" value="DUF1068"/>
    <property type="match status" value="1"/>
</dbReference>
<dbReference type="PANTHER" id="PTHR32254">
    <property type="entry name" value="EXPRESSED PROTEIN"/>
    <property type="match status" value="1"/>
</dbReference>
<dbReference type="EMBL" id="PGOL01001698">
    <property type="protein sequence ID" value="PKI55456.1"/>
    <property type="molecule type" value="Genomic_DNA"/>
</dbReference>
<sequence length="233" mass="26804">MGIHYQKVKAEKFVPFSDLQFIFVDGSHVWWPETAQVRLHDISAMLGRIRSGVDGGHSDQVEAYFDFVGLLEPCCGHFLLFLLLSVCCKARTSPPSLSLMYGYIFKLGMLACKLIFAQYKYESSLSGDCRETDPNMKKVLQHRISLLKEEIDLRVTVARESLKRTETAIEMSKKTSARFQNEAAKCRICVETCEEVRERAEAELVEERRLTKLWEKRARKHGWTNNSIIYVQG</sequence>
<dbReference type="PANTHER" id="PTHR32254:SF6">
    <property type="entry name" value="DUF1068 DOMAIN-CONTAINING PROTEIN"/>
    <property type="match status" value="1"/>
</dbReference>
<proteinExistence type="predicted"/>
<feature type="coiled-coil region" evidence="1">
    <location>
        <begin position="190"/>
        <end position="217"/>
    </location>
</feature>
<evidence type="ECO:0000313" key="2">
    <source>
        <dbReference type="EMBL" id="PKI55456.1"/>
    </source>
</evidence>
<keyword evidence="3" id="KW-1185">Reference proteome</keyword>
<keyword evidence="1" id="KW-0175">Coiled coil</keyword>
<evidence type="ECO:0000313" key="3">
    <source>
        <dbReference type="Proteomes" id="UP000233551"/>
    </source>
</evidence>
<dbReference type="InterPro" id="IPR010471">
    <property type="entry name" value="DUF1068"/>
</dbReference>
<reference evidence="2 3" key="1">
    <citation type="submission" date="2017-11" db="EMBL/GenBank/DDBJ databases">
        <title>De-novo sequencing of pomegranate (Punica granatum L.) genome.</title>
        <authorList>
            <person name="Akparov Z."/>
            <person name="Amiraslanov A."/>
            <person name="Hajiyeva S."/>
            <person name="Abbasov M."/>
            <person name="Kaur K."/>
            <person name="Hamwieh A."/>
            <person name="Solovyev V."/>
            <person name="Salamov A."/>
            <person name="Braich B."/>
            <person name="Kosarev P."/>
            <person name="Mahmoud A."/>
            <person name="Hajiyev E."/>
            <person name="Babayeva S."/>
            <person name="Izzatullayeva V."/>
            <person name="Mammadov A."/>
            <person name="Mammadov A."/>
            <person name="Sharifova S."/>
            <person name="Ojaghi J."/>
            <person name="Eynullazada K."/>
            <person name="Bayramov B."/>
            <person name="Abdulazimova A."/>
            <person name="Shahmuradov I."/>
        </authorList>
    </citation>
    <scope>NUCLEOTIDE SEQUENCE [LARGE SCALE GENOMIC DNA]</scope>
    <source>
        <strain evidence="3">cv. AG2017</strain>
        <tissue evidence="2">Leaf</tissue>
    </source>
</reference>
<comment type="caution">
    <text evidence="2">The sequence shown here is derived from an EMBL/GenBank/DDBJ whole genome shotgun (WGS) entry which is preliminary data.</text>
</comment>
<dbReference type="STRING" id="22663.A0A2I0JIL4"/>
<evidence type="ECO:0000256" key="1">
    <source>
        <dbReference type="SAM" id="Coils"/>
    </source>
</evidence>
<organism evidence="2 3">
    <name type="scientific">Punica granatum</name>
    <name type="common">Pomegranate</name>
    <dbReference type="NCBI Taxonomy" id="22663"/>
    <lineage>
        <taxon>Eukaryota</taxon>
        <taxon>Viridiplantae</taxon>
        <taxon>Streptophyta</taxon>
        <taxon>Embryophyta</taxon>
        <taxon>Tracheophyta</taxon>
        <taxon>Spermatophyta</taxon>
        <taxon>Magnoliopsida</taxon>
        <taxon>eudicotyledons</taxon>
        <taxon>Gunneridae</taxon>
        <taxon>Pentapetalae</taxon>
        <taxon>rosids</taxon>
        <taxon>malvids</taxon>
        <taxon>Myrtales</taxon>
        <taxon>Lythraceae</taxon>
        <taxon>Punica</taxon>
    </lineage>
</organism>
<dbReference type="AlphaFoldDB" id="A0A2I0JIL4"/>
<dbReference type="Proteomes" id="UP000233551">
    <property type="component" value="Unassembled WGS sequence"/>
</dbReference>
<protein>
    <submittedName>
        <fullName evidence="2">Uncharacterized protein</fullName>
    </submittedName>
</protein>
<gene>
    <name evidence="2" type="ORF">CRG98_024169</name>
</gene>
<name>A0A2I0JIL4_PUNGR</name>